<organism evidence="1 2">
    <name type="scientific">Pseudolactococcus plantarum</name>
    <dbReference type="NCBI Taxonomy" id="1365"/>
    <lineage>
        <taxon>Bacteria</taxon>
        <taxon>Bacillati</taxon>
        <taxon>Bacillota</taxon>
        <taxon>Bacilli</taxon>
        <taxon>Lactobacillales</taxon>
        <taxon>Streptococcaceae</taxon>
        <taxon>Pseudolactococcus</taxon>
    </lineage>
</organism>
<accession>A0A2A5RYK4</accession>
<dbReference type="AlphaFoldDB" id="A0A2A5RYK4"/>
<name>A0A2A5RYK4_9LACT</name>
<gene>
    <name evidence="1" type="ORF">RU87_GL001842</name>
</gene>
<dbReference type="EMBL" id="JXJX01000009">
    <property type="protein sequence ID" value="PCS06321.1"/>
    <property type="molecule type" value="Genomic_DNA"/>
</dbReference>
<dbReference type="Proteomes" id="UP000242246">
    <property type="component" value="Unassembled WGS sequence"/>
</dbReference>
<keyword evidence="2" id="KW-1185">Reference proteome</keyword>
<reference evidence="1 2" key="1">
    <citation type="submission" date="2014-12" db="EMBL/GenBank/DDBJ databases">
        <title>Draft genome sequences of 10 type strains of Lactococcus.</title>
        <authorList>
            <person name="Sun Z."/>
            <person name="Zhong Z."/>
            <person name="Liu W."/>
            <person name="Zhang W."/>
            <person name="Zhang H."/>
        </authorList>
    </citation>
    <scope>NUCLEOTIDE SEQUENCE [LARGE SCALE GENOMIC DNA]</scope>
    <source>
        <strain evidence="1 2">DSM 20686</strain>
    </source>
</reference>
<comment type="caution">
    <text evidence="1">The sequence shown here is derived from an EMBL/GenBank/DDBJ whole genome shotgun (WGS) entry which is preliminary data.</text>
</comment>
<evidence type="ECO:0000313" key="1">
    <source>
        <dbReference type="EMBL" id="PCS06321.1"/>
    </source>
</evidence>
<evidence type="ECO:0000313" key="2">
    <source>
        <dbReference type="Proteomes" id="UP000242246"/>
    </source>
</evidence>
<protein>
    <submittedName>
        <fullName evidence="1">Uncharacterized protein</fullName>
    </submittedName>
</protein>
<proteinExistence type="predicted"/>
<sequence length="65" mass="7360">MLIDSVFKYNSFIQFIFEDSAIVVSPSDHLDVFISGENLSDLNKTICKCLSIFSEENILKINKVS</sequence>